<dbReference type="PROSITE" id="PS51006">
    <property type="entry name" value="PABS_2"/>
    <property type="match status" value="1"/>
</dbReference>
<accession>A0A424WAH4</accession>
<dbReference type="CDD" id="cd02440">
    <property type="entry name" value="AdoMet_MTases"/>
    <property type="match status" value="1"/>
</dbReference>
<gene>
    <name evidence="6" type="ORF">DY367_19055</name>
</gene>
<comment type="caution">
    <text evidence="6">The sequence shown here is derived from an EMBL/GenBank/DDBJ whole genome shotgun (WGS) entry which is preliminary data.</text>
</comment>
<dbReference type="Pfam" id="PF01564">
    <property type="entry name" value="Spermine_synth"/>
    <property type="match status" value="1"/>
</dbReference>
<feature type="active site" description="Proton acceptor" evidence="4">
    <location>
        <position position="170"/>
    </location>
</feature>
<name>A0A424WAH4_ALCXX</name>
<dbReference type="Proteomes" id="UP000285324">
    <property type="component" value="Unassembled WGS sequence"/>
</dbReference>
<dbReference type="AlphaFoldDB" id="A0A424WAH4"/>
<evidence type="ECO:0000313" key="6">
    <source>
        <dbReference type="EMBL" id="RPJ90148.1"/>
    </source>
</evidence>
<evidence type="ECO:0000256" key="3">
    <source>
        <dbReference type="ARBA" id="ARBA00023115"/>
    </source>
</evidence>
<dbReference type="GO" id="GO:0016740">
    <property type="term" value="F:transferase activity"/>
    <property type="evidence" value="ECO:0007669"/>
    <property type="project" value="UniProtKB-UniRule"/>
</dbReference>
<dbReference type="RefSeq" id="WP_118933314.1">
    <property type="nucleotide sequence ID" value="NZ_CP061008.1"/>
</dbReference>
<organism evidence="6 7">
    <name type="scientific">Alcaligenes xylosoxydans xylosoxydans</name>
    <name type="common">Achromobacter xylosoxidans</name>
    <dbReference type="NCBI Taxonomy" id="85698"/>
    <lineage>
        <taxon>Bacteria</taxon>
        <taxon>Pseudomonadati</taxon>
        <taxon>Pseudomonadota</taxon>
        <taxon>Betaproteobacteria</taxon>
        <taxon>Burkholderiales</taxon>
        <taxon>Alcaligenaceae</taxon>
        <taxon>Achromobacter</taxon>
    </lineage>
</organism>
<dbReference type="GO" id="GO:0006596">
    <property type="term" value="P:polyamine biosynthetic process"/>
    <property type="evidence" value="ECO:0007669"/>
    <property type="project" value="UniProtKB-UniRule"/>
</dbReference>
<keyword evidence="2 4" id="KW-0808">Transferase</keyword>
<evidence type="ECO:0000259" key="5">
    <source>
        <dbReference type="PROSITE" id="PS51006"/>
    </source>
</evidence>
<proteinExistence type="inferred from homology"/>
<dbReference type="SUPFAM" id="SSF53335">
    <property type="entry name" value="S-adenosyl-L-methionine-dependent methyltransferases"/>
    <property type="match status" value="1"/>
</dbReference>
<dbReference type="Gene3D" id="3.40.50.150">
    <property type="entry name" value="Vaccinia Virus protein VP39"/>
    <property type="match status" value="1"/>
</dbReference>
<dbReference type="OrthoDB" id="9761985at2"/>
<evidence type="ECO:0000256" key="1">
    <source>
        <dbReference type="ARBA" id="ARBA00007867"/>
    </source>
</evidence>
<feature type="domain" description="PABS" evidence="5">
    <location>
        <begin position="12"/>
        <end position="250"/>
    </location>
</feature>
<evidence type="ECO:0000313" key="7">
    <source>
        <dbReference type="Proteomes" id="UP000285324"/>
    </source>
</evidence>
<dbReference type="PANTHER" id="PTHR43317">
    <property type="entry name" value="THERMOSPERMINE SYNTHASE ACAULIS5"/>
    <property type="match status" value="1"/>
</dbReference>
<keyword evidence="3 4" id="KW-0620">Polyamine biosynthesis</keyword>
<reference evidence="6 7" key="1">
    <citation type="submission" date="2018-08" db="EMBL/GenBank/DDBJ databases">
        <title>Achromobacter xylosoxidans Genome sequencing and assembly.</title>
        <authorList>
            <person name="Wang R."/>
            <person name="Rensing C."/>
            <person name="Li Y."/>
        </authorList>
    </citation>
    <scope>NUCLEOTIDE SEQUENCE [LARGE SCALE GENOMIC DNA]</scope>
    <source>
        <strain evidence="6 7">GD003A</strain>
    </source>
</reference>
<dbReference type="EMBL" id="QVXO01000030">
    <property type="protein sequence ID" value="RPJ90148.1"/>
    <property type="molecule type" value="Genomic_DNA"/>
</dbReference>
<dbReference type="NCBIfam" id="NF037959">
    <property type="entry name" value="MFS_SpdSyn"/>
    <property type="match status" value="1"/>
</dbReference>
<protein>
    <submittedName>
        <fullName evidence="6">Spermidine synthase</fullName>
    </submittedName>
</protein>
<dbReference type="PANTHER" id="PTHR43317:SF1">
    <property type="entry name" value="THERMOSPERMINE SYNTHASE ACAULIS5"/>
    <property type="match status" value="1"/>
</dbReference>
<dbReference type="InterPro" id="IPR029063">
    <property type="entry name" value="SAM-dependent_MTases_sf"/>
</dbReference>
<evidence type="ECO:0000256" key="2">
    <source>
        <dbReference type="ARBA" id="ARBA00022679"/>
    </source>
</evidence>
<sequence length="288" mass="31700">MLRIALRAILVLVIASAALVLLRGTGGPQLIHSEDSQFGKLLVFEENGERCMNFNSMHDVGRQTCMSLAHPGQLVFSYTRMMMTALYINPKPRNILIVGLGGATLQKTLAALLPDTVIDTVEIDPAVGKVAARYFGYQEGPRQRLFLEDGRAHIERAHRDGLQYDMVMLDAFDVDYIPEHLMTLEFLQHVRGILAPGGVAVANTFTESQLYARESATYAAVFGEFFNLQTGNRVIMAVNGELPGRDQLARNAKALDSVLGPLGVNAKETLDMYSRRQAVANEAPVLHD</sequence>
<dbReference type="InterPro" id="IPR030374">
    <property type="entry name" value="PABS"/>
</dbReference>
<evidence type="ECO:0000256" key="4">
    <source>
        <dbReference type="PROSITE-ProRule" id="PRU00354"/>
    </source>
</evidence>
<comment type="similarity">
    <text evidence="1">Belongs to the spermidine/spermine synthase family.</text>
</comment>